<evidence type="ECO:0000313" key="1">
    <source>
        <dbReference type="EMBL" id="AFZ67844.1"/>
    </source>
</evidence>
<accession>L0A323</accession>
<gene>
    <name evidence="1" type="ordered locus">Deipe_2366</name>
</gene>
<organism evidence="1 2">
    <name type="scientific">Deinococcus peraridilitoris (strain DSM 19664 / LMG 22246 / CIP 109416 / KR-200)</name>
    <dbReference type="NCBI Taxonomy" id="937777"/>
    <lineage>
        <taxon>Bacteria</taxon>
        <taxon>Thermotogati</taxon>
        <taxon>Deinococcota</taxon>
        <taxon>Deinococci</taxon>
        <taxon>Deinococcales</taxon>
        <taxon>Deinococcaceae</taxon>
        <taxon>Deinococcus</taxon>
    </lineage>
</organism>
<evidence type="ECO:0000313" key="2">
    <source>
        <dbReference type="Proteomes" id="UP000010467"/>
    </source>
</evidence>
<dbReference type="HOGENOM" id="CLU_3098043_0_0_0"/>
<proteinExistence type="predicted"/>
<protein>
    <submittedName>
        <fullName evidence="1">Uncharacterized protein</fullName>
    </submittedName>
</protein>
<dbReference type="Proteomes" id="UP000010467">
    <property type="component" value="Chromosome"/>
</dbReference>
<reference evidence="2" key="1">
    <citation type="submission" date="2012-03" db="EMBL/GenBank/DDBJ databases">
        <title>Complete sequence of chromosome of Deinococcus peraridilitoris DSM 19664.</title>
        <authorList>
            <person name="Lucas S."/>
            <person name="Copeland A."/>
            <person name="Lapidus A."/>
            <person name="Glavina del Rio T."/>
            <person name="Dalin E."/>
            <person name="Tice H."/>
            <person name="Bruce D."/>
            <person name="Goodwin L."/>
            <person name="Pitluck S."/>
            <person name="Peters L."/>
            <person name="Mikhailova N."/>
            <person name="Lu M."/>
            <person name="Kyrpides N."/>
            <person name="Mavromatis K."/>
            <person name="Ivanova N."/>
            <person name="Brettin T."/>
            <person name="Detter J.C."/>
            <person name="Han C."/>
            <person name="Larimer F."/>
            <person name="Land M."/>
            <person name="Hauser L."/>
            <person name="Markowitz V."/>
            <person name="Cheng J.-F."/>
            <person name="Hugenholtz P."/>
            <person name="Woyke T."/>
            <person name="Wu D."/>
            <person name="Pukall R."/>
            <person name="Steenblock K."/>
            <person name="Brambilla E."/>
            <person name="Klenk H.-P."/>
            <person name="Eisen J.A."/>
        </authorList>
    </citation>
    <scope>NUCLEOTIDE SEQUENCE [LARGE SCALE GENOMIC DNA]</scope>
    <source>
        <strain evidence="2">DSM 19664 / LMG 22246 / CIP 109416 / KR-200</strain>
    </source>
</reference>
<dbReference type="KEGG" id="dpd:Deipe_2366"/>
<dbReference type="AlphaFoldDB" id="L0A323"/>
<sequence>MTLTTVMNHPHALFGQGSFVRRQPVLRLLGVNVPRVRRAITCAAHQRFALK</sequence>
<keyword evidence="2" id="KW-1185">Reference proteome</keyword>
<name>L0A323_DEIPD</name>
<dbReference type="EMBL" id="CP003382">
    <property type="protein sequence ID" value="AFZ67844.1"/>
    <property type="molecule type" value="Genomic_DNA"/>
</dbReference>